<dbReference type="EMBL" id="BAAAPH010000025">
    <property type="protein sequence ID" value="GAA1597908.1"/>
    <property type="molecule type" value="Genomic_DNA"/>
</dbReference>
<keyword evidence="5" id="KW-0411">Iron-sulfur</keyword>
<evidence type="ECO:0000313" key="7">
    <source>
        <dbReference type="EMBL" id="GAA1597908.1"/>
    </source>
</evidence>
<comment type="cofactor">
    <cofactor evidence="6">
        <name>[2Fe-2S] cluster</name>
        <dbReference type="ChEBI" id="CHEBI:190135"/>
    </cofactor>
</comment>
<dbReference type="InterPro" id="IPR041921">
    <property type="entry name" value="NuoE_N"/>
</dbReference>
<comment type="similarity">
    <text evidence="1">Belongs to the complex I 24 kDa subunit family.</text>
</comment>
<dbReference type="Pfam" id="PF01257">
    <property type="entry name" value="2Fe-2S_thioredx"/>
    <property type="match status" value="1"/>
</dbReference>
<evidence type="ECO:0000256" key="2">
    <source>
        <dbReference type="ARBA" id="ARBA00022714"/>
    </source>
</evidence>
<dbReference type="SUPFAM" id="SSF52833">
    <property type="entry name" value="Thioredoxin-like"/>
    <property type="match status" value="1"/>
</dbReference>
<reference evidence="8" key="1">
    <citation type="journal article" date="2019" name="Int. J. Syst. Evol. Microbiol.">
        <title>The Global Catalogue of Microorganisms (GCM) 10K type strain sequencing project: providing services to taxonomists for standard genome sequencing and annotation.</title>
        <authorList>
            <consortium name="The Broad Institute Genomics Platform"/>
            <consortium name="The Broad Institute Genome Sequencing Center for Infectious Disease"/>
            <person name="Wu L."/>
            <person name="Ma J."/>
        </authorList>
    </citation>
    <scope>NUCLEOTIDE SEQUENCE [LARGE SCALE GENOMIC DNA]</scope>
    <source>
        <strain evidence="8">JCM 15572</strain>
    </source>
</reference>
<dbReference type="Gene3D" id="1.10.10.1590">
    <property type="entry name" value="NADH-quinone oxidoreductase subunit E"/>
    <property type="match status" value="1"/>
</dbReference>
<dbReference type="InterPro" id="IPR002023">
    <property type="entry name" value="NuoE-like"/>
</dbReference>
<comment type="caution">
    <text evidence="7">The sequence shown here is derived from an EMBL/GenBank/DDBJ whole genome shotgun (WGS) entry which is preliminary data.</text>
</comment>
<proteinExistence type="inferred from homology"/>
<dbReference type="Gene3D" id="3.40.30.10">
    <property type="entry name" value="Glutaredoxin"/>
    <property type="match status" value="1"/>
</dbReference>
<dbReference type="Proteomes" id="UP001501705">
    <property type="component" value="Unassembled WGS sequence"/>
</dbReference>
<accession>A0ABP4Q3W4</accession>
<gene>
    <name evidence="7" type="ORF">GCM10009804_63030</name>
</gene>
<protein>
    <submittedName>
        <fullName evidence="7">Formate dehydrogenase subunit gamma</fullName>
    </submittedName>
</protein>
<dbReference type="PANTHER" id="PTHR43342:SF1">
    <property type="entry name" value="BIFURCATING [FEFE] HYDROGENASE GAMMA SUBUNIT"/>
    <property type="match status" value="1"/>
</dbReference>
<dbReference type="InterPro" id="IPR036249">
    <property type="entry name" value="Thioredoxin-like_sf"/>
</dbReference>
<evidence type="ECO:0000313" key="8">
    <source>
        <dbReference type="Proteomes" id="UP001501705"/>
    </source>
</evidence>
<keyword evidence="4" id="KW-0408">Iron</keyword>
<dbReference type="PANTHER" id="PTHR43342">
    <property type="entry name" value="NADH-QUINONE OXIDOREDUCTASE, E SUBUNIT"/>
    <property type="match status" value="1"/>
</dbReference>
<dbReference type="PIRSF" id="PIRSF000216">
    <property type="entry name" value="NADH_DH_24kDa"/>
    <property type="match status" value="1"/>
</dbReference>
<keyword evidence="8" id="KW-1185">Reference proteome</keyword>
<organism evidence="7 8">
    <name type="scientific">Kribbella hippodromi</name>
    <dbReference type="NCBI Taxonomy" id="434347"/>
    <lineage>
        <taxon>Bacteria</taxon>
        <taxon>Bacillati</taxon>
        <taxon>Actinomycetota</taxon>
        <taxon>Actinomycetes</taxon>
        <taxon>Propionibacteriales</taxon>
        <taxon>Kribbellaceae</taxon>
        <taxon>Kribbella</taxon>
    </lineage>
</organism>
<keyword evidence="2" id="KW-0001">2Fe-2S</keyword>
<sequence length="164" mass="17286">MTSEVVAAAPDPVPGRAQRVREIALARRELRGPLIPILHAVQEELGYVAPADVAVLAEVLNLSVAEVHGVVTFYKDFRRTPAGRTTVTICQAEACRSVGAAALAAHAQAATGCTFGETTADNRLTLEQTYCFGNCALGPAVQVGNKLHGRVTPTRLDALLGEAR</sequence>
<name>A0ABP4Q3W4_9ACTN</name>
<evidence type="ECO:0000256" key="1">
    <source>
        <dbReference type="ARBA" id="ARBA00010643"/>
    </source>
</evidence>
<evidence type="ECO:0000256" key="5">
    <source>
        <dbReference type="ARBA" id="ARBA00023014"/>
    </source>
</evidence>
<evidence type="ECO:0000256" key="4">
    <source>
        <dbReference type="ARBA" id="ARBA00023004"/>
    </source>
</evidence>
<dbReference type="InterPro" id="IPR028431">
    <property type="entry name" value="NADP_DH_HndA-like"/>
</dbReference>
<keyword evidence="3" id="KW-0479">Metal-binding</keyword>
<evidence type="ECO:0000256" key="3">
    <source>
        <dbReference type="ARBA" id="ARBA00022723"/>
    </source>
</evidence>
<evidence type="ECO:0000256" key="6">
    <source>
        <dbReference type="ARBA" id="ARBA00034078"/>
    </source>
</evidence>
<dbReference type="RefSeq" id="WP_344239360.1">
    <property type="nucleotide sequence ID" value="NZ_BAAAPH010000025.1"/>
</dbReference>